<dbReference type="FunFam" id="3.40.50.1470:FF:000001">
    <property type="entry name" value="Peptidyl-tRNA hydrolase"/>
    <property type="match status" value="1"/>
</dbReference>
<comment type="catalytic activity">
    <reaction evidence="7">
        <text>an N-acyl-L-alpha-aminoacyl-tRNA + H2O = an N-acyl-L-amino acid + a tRNA + H(+)</text>
        <dbReference type="Rhea" id="RHEA:54448"/>
        <dbReference type="Rhea" id="RHEA-COMP:10123"/>
        <dbReference type="Rhea" id="RHEA-COMP:13883"/>
        <dbReference type="ChEBI" id="CHEBI:15377"/>
        <dbReference type="ChEBI" id="CHEBI:15378"/>
        <dbReference type="ChEBI" id="CHEBI:59874"/>
        <dbReference type="ChEBI" id="CHEBI:78442"/>
        <dbReference type="ChEBI" id="CHEBI:138191"/>
        <dbReference type="EC" id="3.1.1.29"/>
    </reaction>
</comment>
<comment type="function">
    <text evidence="7">Catalyzes the release of premature peptidyl moieties from peptidyl-tRNA molecules trapped in stalled 50S ribosomal subunits, and thus maintains levels of free tRNAs and 50S ribosomes.</text>
</comment>
<evidence type="ECO:0000256" key="5">
    <source>
        <dbReference type="ARBA" id="ARBA00038063"/>
    </source>
</evidence>
<dbReference type="AlphaFoldDB" id="A0A932A842"/>
<protein>
    <recommendedName>
        <fullName evidence="6 7">Peptidyl-tRNA hydrolase</fullName>
        <shortName evidence="7">Pth</shortName>
        <ecNumber evidence="1 7">3.1.1.29</ecNumber>
    </recommendedName>
</protein>
<proteinExistence type="inferred from homology"/>
<keyword evidence="3 7" id="KW-0378">Hydrolase</keyword>
<evidence type="ECO:0000313" key="8">
    <source>
        <dbReference type="EMBL" id="MBI2678302.1"/>
    </source>
</evidence>
<evidence type="ECO:0000256" key="3">
    <source>
        <dbReference type="ARBA" id="ARBA00022801"/>
    </source>
</evidence>
<evidence type="ECO:0000256" key="6">
    <source>
        <dbReference type="ARBA" id="ARBA00050038"/>
    </source>
</evidence>
<accession>A0A932A842</accession>
<dbReference type="GO" id="GO:0004045">
    <property type="term" value="F:peptidyl-tRNA hydrolase activity"/>
    <property type="evidence" value="ECO:0007669"/>
    <property type="project" value="UniProtKB-UniRule"/>
</dbReference>
<feature type="site" description="Discriminates between blocked and unblocked aminoacyl-tRNA" evidence="7">
    <location>
        <position position="9"/>
    </location>
</feature>
<sequence>MKLIVGLGNPGIEYQFTPHNLGFLAVDRIAEHCGAQVANRRSRALTGKCSIAGQEALLAKPETYMNLSGAAVGALVAELGLEATKDLIVIYDELDLPWGTIRIRERGSAGGHNGVKSIIAALGTQEFLRIRLGIGPDFEVGDGAKYVLAQMKKAQLALAGGMLDAASAAVKVILAEGAATAMNRFNRRKDPEDSATSS</sequence>
<dbReference type="HAMAP" id="MF_00083">
    <property type="entry name" value="Pept_tRNA_hydro_bact"/>
    <property type="match status" value="1"/>
</dbReference>
<dbReference type="PANTHER" id="PTHR17224">
    <property type="entry name" value="PEPTIDYL-TRNA HYDROLASE"/>
    <property type="match status" value="1"/>
</dbReference>
<comment type="caution">
    <text evidence="8">The sequence shown here is derived from an EMBL/GenBank/DDBJ whole genome shotgun (WGS) entry which is preliminary data.</text>
</comment>
<dbReference type="InterPro" id="IPR036416">
    <property type="entry name" value="Pept_tRNA_hydro_sf"/>
</dbReference>
<dbReference type="Proteomes" id="UP000779809">
    <property type="component" value="Unassembled WGS sequence"/>
</dbReference>
<dbReference type="InterPro" id="IPR018171">
    <property type="entry name" value="Pept_tRNA_hydro_CS"/>
</dbReference>
<dbReference type="Gene3D" id="3.40.50.1470">
    <property type="entry name" value="Peptidyl-tRNA hydrolase"/>
    <property type="match status" value="1"/>
</dbReference>
<dbReference type="GO" id="GO:0005737">
    <property type="term" value="C:cytoplasm"/>
    <property type="evidence" value="ECO:0007669"/>
    <property type="project" value="UniProtKB-SubCell"/>
</dbReference>
<dbReference type="InterPro" id="IPR001328">
    <property type="entry name" value="Pept_tRNA_hydro"/>
</dbReference>
<keyword evidence="7" id="KW-0963">Cytoplasm</keyword>
<feature type="binding site" evidence="7">
    <location>
        <position position="113"/>
    </location>
    <ligand>
        <name>tRNA</name>
        <dbReference type="ChEBI" id="CHEBI:17843"/>
    </ligand>
</feature>
<feature type="binding site" evidence="7">
    <location>
        <position position="14"/>
    </location>
    <ligand>
        <name>tRNA</name>
        <dbReference type="ChEBI" id="CHEBI:17843"/>
    </ligand>
</feature>
<dbReference type="GO" id="GO:0000049">
    <property type="term" value="F:tRNA binding"/>
    <property type="evidence" value="ECO:0007669"/>
    <property type="project" value="UniProtKB-UniRule"/>
</dbReference>
<evidence type="ECO:0000256" key="1">
    <source>
        <dbReference type="ARBA" id="ARBA00013260"/>
    </source>
</evidence>
<feature type="active site" description="Proton acceptor" evidence="7">
    <location>
        <position position="19"/>
    </location>
</feature>
<comment type="subunit">
    <text evidence="7">Monomer.</text>
</comment>
<feature type="site" description="Stabilizes the basic form of H active site to accept a proton" evidence="7">
    <location>
        <position position="92"/>
    </location>
</feature>
<name>A0A932A842_9BACT</name>
<evidence type="ECO:0000256" key="2">
    <source>
        <dbReference type="ARBA" id="ARBA00022555"/>
    </source>
</evidence>
<dbReference type="NCBIfam" id="TIGR00447">
    <property type="entry name" value="pth"/>
    <property type="match status" value="1"/>
</dbReference>
<dbReference type="PANTHER" id="PTHR17224:SF1">
    <property type="entry name" value="PEPTIDYL-TRNA HYDROLASE"/>
    <property type="match status" value="1"/>
</dbReference>
<reference evidence="8" key="1">
    <citation type="submission" date="2020-07" db="EMBL/GenBank/DDBJ databases">
        <title>Huge and variable diversity of episymbiotic CPR bacteria and DPANN archaea in groundwater ecosystems.</title>
        <authorList>
            <person name="He C.Y."/>
            <person name="Keren R."/>
            <person name="Whittaker M."/>
            <person name="Farag I.F."/>
            <person name="Doudna J."/>
            <person name="Cate J.H.D."/>
            <person name="Banfield J.F."/>
        </authorList>
    </citation>
    <scope>NUCLEOTIDE SEQUENCE</scope>
    <source>
        <strain evidence="8">NC_groundwater_580_Pr5_B-0.1um_64_19</strain>
    </source>
</reference>
<dbReference type="SUPFAM" id="SSF53178">
    <property type="entry name" value="Peptidyl-tRNA hydrolase-like"/>
    <property type="match status" value="1"/>
</dbReference>
<organism evidence="8 9">
    <name type="scientific">Candidatus Korobacter versatilis</name>
    <dbReference type="NCBI Taxonomy" id="658062"/>
    <lineage>
        <taxon>Bacteria</taxon>
        <taxon>Pseudomonadati</taxon>
        <taxon>Acidobacteriota</taxon>
        <taxon>Terriglobia</taxon>
        <taxon>Terriglobales</taxon>
        <taxon>Candidatus Korobacteraceae</taxon>
        <taxon>Candidatus Korobacter</taxon>
    </lineage>
</organism>
<dbReference type="GO" id="GO:0006515">
    <property type="term" value="P:protein quality control for misfolded or incompletely synthesized proteins"/>
    <property type="evidence" value="ECO:0007669"/>
    <property type="project" value="UniProtKB-UniRule"/>
</dbReference>
<comment type="similarity">
    <text evidence="5 7">Belongs to the PTH family.</text>
</comment>
<evidence type="ECO:0000256" key="7">
    <source>
        <dbReference type="HAMAP-Rule" id="MF_00083"/>
    </source>
</evidence>
<comment type="subcellular location">
    <subcellularLocation>
        <location evidence="7">Cytoplasm</location>
    </subcellularLocation>
</comment>
<dbReference type="GO" id="GO:0072344">
    <property type="term" value="P:rescue of stalled ribosome"/>
    <property type="evidence" value="ECO:0007669"/>
    <property type="project" value="UniProtKB-UniRule"/>
</dbReference>
<gene>
    <name evidence="7" type="primary">pth</name>
    <name evidence="8" type="ORF">HYX28_05940</name>
</gene>
<evidence type="ECO:0000313" key="9">
    <source>
        <dbReference type="Proteomes" id="UP000779809"/>
    </source>
</evidence>
<comment type="function">
    <text evidence="7">Hydrolyzes ribosome-free peptidyl-tRNAs (with 1 or more amino acids incorporated), which drop off the ribosome during protein synthesis, or as a result of ribosome stalling.</text>
</comment>
<keyword evidence="4 7" id="KW-0694">RNA-binding</keyword>
<dbReference type="PROSITE" id="PS01196">
    <property type="entry name" value="PEPT_TRNA_HYDROL_2"/>
    <property type="match status" value="1"/>
</dbReference>
<evidence type="ECO:0000256" key="4">
    <source>
        <dbReference type="ARBA" id="ARBA00022884"/>
    </source>
</evidence>
<feature type="binding site" evidence="7">
    <location>
        <position position="66"/>
    </location>
    <ligand>
        <name>tRNA</name>
        <dbReference type="ChEBI" id="CHEBI:17843"/>
    </ligand>
</feature>
<dbReference type="CDD" id="cd00462">
    <property type="entry name" value="PTH"/>
    <property type="match status" value="1"/>
</dbReference>
<keyword evidence="2 7" id="KW-0820">tRNA-binding</keyword>
<dbReference type="EMBL" id="JACPNR010000006">
    <property type="protein sequence ID" value="MBI2678302.1"/>
    <property type="molecule type" value="Genomic_DNA"/>
</dbReference>
<feature type="binding site" evidence="7">
    <location>
        <position position="64"/>
    </location>
    <ligand>
        <name>tRNA</name>
        <dbReference type="ChEBI" id="CHEBI:17843"/>
    </ligand>
</feature>
<dbReference type="EC" id="3.1.1.29" evidence="1 7"/>
<dbReference type="Pfam" id="PF01195">
    <property type="entry name" value="Pept_tRNA_hydro"/>
    <property type="match status" value="1"/>
</dbReference>